<dbReference type="PANTHER" id="PTHR39184">
    <property type="match status" value="1"/>
</dbReference>
<evidence type="ECO:0000259" key="1">
    <source>
        <dbReference type="Pfam" id="PF04466"/>
    </source>
</evidence>
<dbReference type="InterPro" id="IPR044269">
    <property type="entry name" value="Terminase_large_su_SPP1-like"/>
</dbReference>
<dbReference type="HAMAP" id="MF_04145">
    <property type="entry name" value="TERL_SPP1"/>
    <property type="match status" value="1"/>
</dbReference>
<keyword evidence="4" id="KW-1185">Reference proteome</keyword>
<dbReference type="GO" id="GO:0005524">
    <property type="term" value="F:ATP binding"/>
    <property type="evidence" value="ECO:0007669"/>
    <property type="project" value="InterPro"/>
</dbReference>
<dbReference type="PANTHER" id="PTHR39184:SF1">
    <property type="entry name" value="PBSX PHAGE TERMINASE LARGE SUBUNIT"/>
    <property type="match status" value="1"/>
</dbReference>
<evidence type="ECO:0000259" key="2">
    <source>
        <dbReference type="Pfam" id="PF17288"/>
    </source>
</evidence>
<feature type="domain" description="Phage terminase large subunit C-terminal" evidence="2">
    <location>
        <begin position="264"/>
        <end position="405"/>
    </location>
</feature>
<dbReference type="InterPro" id="IPR006437">
    <property type="entry name" value="Phage_terminase_lsu"/>
</dbReference>
<reference evidence="4" key="1">
    <citation type="submission" date="2019-03" db="EMBL/GenBank/DDBJ databases">
        <title>Weissella sp. 26KH-42 Genome sequencing.</title>
        <authorList>
            <person name="Heo J."/>
            <person name="Kim S.-J."/>
            <person name="Kim J.-S."/>
            <person name="Hong S.-B."/>
            <person name="Kwon S.-W."/>
        </authorList>
    </citation>
    <scope>NUCLEOTIDE SEQUENCE [LARGE SCALE GENOMIC DNA]</scope>
    <source>
        <strain evidence="4">26KH-42</strain>
    </source>
</reference>
<feature type="domain" description="Phage terminase large subunit N-terminal" evidence="1">
    <location>
        <begin position="22"/>
        <end position="230"/>
    </location>
</feature>
<dbReference type="InterPro" id="IPR035413">
    <property type="entry name" value="Terminase_L_C"/>
</dbReference>
<proteinExistence type="inferred from homology"/>
<dbReference type="OrthoDB" id="9768556at2"/>
<dbReference type="AlphaFoldDB" id="A0A4P6YRZ5"/>
<evidence type="ECO:0000313" key="3">
    <source>
        <dbReference type="EMBL" id="QBO35390.1"/>
    </source>
</evidence>
<dbReference type="RefSeq" id="WP_133362470.1">
    <property type="nucleotide sequence ID" value="NZ_CP037940.1"/>
</dbReference>
<dbReference type="Pfam" id="PF17288">
    <property type="entry name" value="Terminase_3C"/>
    <property type="match status" value="1"/>
</dbReference>
<dbReference type="Gene3D" id="3.30.420.280">
    <property type="match status" value="1"/>
</dbReference>
<dbReference type="KEGG" id="wei:EQG49_02360"/>
<evidence type="ECO:0000313" key="4">
    <source>
        <dbReference type="Proteomes" id="UP000292886"/>
    </source>
</evidence>
<dbReference type="GO" id="GO:0004519">
    <property type="term" value="F:endonuclease activity"/>
    <property type="evidence" value="ECO:0007669"/>
    <property type="project" value="InterPro"/>
</dbReference>
<gene>
    <name evidence="3" type="ORF">EQG49_02360</name>
</gene>
<dbReference type="InterPro" id="IPR027417">
    <property type="entry name" value="P-loop_NTPase"/>
</dbReference>
<dbReference type="Pfam" id="PF04466">
    <property type="entry name" value="Terminase_3"/>
    <property type="match status" value="1"/>
</dbReference>
<accession>A0A4P6YRZ5</accession>
<dbReference type="InterPro" id="IPR035412">
    <property type="entry name" value="Terminase_L_N"/>
</dbReference>
<protein>
    <submittedName>
        <fullName evidence="3">PBSX family phage terminase large subunit</fullName>
    </submittedName>
</protein>
<dbReference type="EMBL" id="CP037940">
    <property type="protein sequence ID" value="QBO35390.1"/>
    <property type="molecule type" value="Genomic_DNA"/>
</dbReference>
<organism evidence="3 4">
    <name type="scientific">Periweissella cryptocerci</name>
    <dbReference type="NCBI Taxonomy" id="2506420"/>
    <lineage>
        <taxon>Bacteria</taxon>
        <taxon>Bacillati</taxon>
        <taxon>Bacillota</taxon>
        <taxon>Bacilli</taxon>
        <taxon>Lactobacillales</taxon>
        <taxon>Lactobacillaceae</taxon>
        <taxon>Periweissella</taxon>
    </lineage>
</organism>
<name>A0A4P6YRZ5_9LACO</name>
<dbReference type="InterPro" id="IPR052380">
    <property type="entry name" value="Viral_DNA_packaging_terminase"/>
</dbReference>
<dbReference type="NCBIfam" id="TIGR01547">
    <property type="entry name" value="phage_term_2"/>
    <property type="match status" value="1"/>
</dbReference>
<sequence>MSETVSISKLIGKGYNRYWNDRHFYKVVKGSRGSKKSKTTALWYIYHIMKYDWANILVVRRYSHTNKQSTFTDLQWAVHKLKVDSLFKFNSSLPEIEYLPTGQKIIFRGLDDPLKITSISVAVGFLTWVWFEESYQLESWDAVQTVIESIRGGDDDNPEFFKQATFTFNPWSERHWLKSTFFDEDTKVKDVFAYTTTYKSNEWLTKEDIARYEDVRRTNPRRARITLDGEWGVAEGLVYENFVVEDFSIHDKVKNADAVTQGMDFGFKNDPTTYINAAINFDDKDIWLTEELYQKGMLTDEIFAWLKAHDHLKEEIKGDEAEQRLIAELKLKGVRRIIPSAKGKDSIRQGIQYLQGFTIHIHPSLNHTIDEINTYAYDQDREGKWLNKPIDANNHIMDALRYAVSTWSLKPTKRDVNKTIRKVKGLIK</sequence>
<dbReference type="Proteomes" id="UP000292886">
    <property type="component" value="Chromosome"/>
</dbReference>
<dbReference type="Gene3D" id="3.40.50.300">
    <property type="entry name" value="P-loop containing nucleotide triphosphate hydrolases"/>
    <property type="match status" value="1"/>
</dbReference>
<dbReference type="GO" id="GO:0016887">
    <property type="term" value="F:ATP hydrolysis activity"/>
    <property type="evidence" value="ECO:0007669"/>
    <property type="project" value="InterPro"/>
</dbReference>